<evidence type="ECO:0000256" key="1">
    <source>
        <dbReference type="SAM" id="MobiDB-lite"/>
    </source>
</evidence>
<organism evidence="2 3">
    <name type="scientific">Cardiocondyla obscurior</name>
    <dbReference type="NCBI Taxonomy" id="286306"/>
    <lineage>
        <taxon>Eukaryota</taxon>
        <taxon>Metazoa</taxon>
        <taxon>Ecdysozoa</taxon>
        <taxon>Arthropoda</taxon>
        <taxon>Hexapoda</taxon>
        <taxon>Insecta</taxon>
        <taxon>Pterygota</taxon>
        <taxon>Neoptera</taxon>
        <taxon>Endopterygota</taxon>
        <taxon>Hymenoptera</taxon>
        <taxon>Apocrita</taxon>
        <taxon>Aculeata</taxon>
        <taxon>Formicoidea</taxon>
        <taxon>Formicidae</taxon>
        <taxon>Myrmicinae</taxon>
        <taxon>Cardiocondyla</taxon>
    </lineage>
</organism>
<dbReference type="AlphaFoldDB" id="A0AAW2H5A5"/>
<evidence type="ECO:0000313" key="2">
    <source>
        <dbReference type="EMBL" id="KAL0134578.1"/>
    </source>
</evidence>
<proteinExistence type="predicted"/>
<feature type="region of interest" description="Disordered" evidence="1">
    <location>
        <begin position="38"/>
        <end position="57"/>
    </location>
</feature>
<reference evidence="2 3" key="1">
    <citation type="submission" date="2023-03" db="EMBL/GenBank/DDBJ databases">
        <title>High recombination rates correlate with genetic variation in Cardiocondyla obscurior ants.</title>
        <authorList>
            <person name="Errbii M."/>
        </authorList>
    </citation>
    <scope>NUCLEOTIDE SEQUENCE [LARGE SCALE GENOMIC DNA]</scope>
    <source>
        <strain evidence="2">Alpha-2009</strain>
        <tissue evidence="2">Whole body</tissue>
    </source>
</reference>
<gene>
    <name evidence="2" type="ORF">PUN28_001402</name>
</gene>
<accession>A0AAW2H5A5</accession>
<dbReference type="Proteomes" id="UP001430953">
    <property type="component" value="Unassembled WGS sequence"/>
</dbReference>
<comment type="caution">
    <text evidence="2">The sequence shown here is derived from an EMBL/GenBank/DDBJ whole genome shotgun (WGS) entry which is preliminary data.</text>
</comment>
<dbReference type="EMBL" id="JADYXP020000001">
    <property type="protein sequence ID" value="KAL0134578.1"/>
    <property type="molecule type" value="Genomic_DNA"/>
</dbReference>
<sequence length="127" mass="14968">MPARTFKSITLASRGARQLYLALEENARMTRVTRRRLITEPASRRRSSVDGTRDEFPRSSEYVRVARTHLALNVRVRRALIIHVIYIRRPPLRASLRDPRHPSPQFVRRFHPRRALNFRETSIPLGF</sequence>
<name>A0AAW2H5A5_9HYME</name>
<feature type="compositionally biased region" description="Basic and acidic residues" evidence="1">
    <location>
        <begin position="47"/>
        <end position="57"/>
    </location>
</feature>
<evidence type="ECO:0000313" key="3">
    <source>
        <dbReference type="Proteomes" id="UP001430953"/>
    </source>
</evidence>
<protein>
    <submittedName>
        <fullName evidence="2">Uncharacterized protein</fullName>
    </submittedName>
</protein>
<keyword evidence="3" id="KW-1185">Reference proteome</keyword>